<feature type="chain" id="PRO_5002082891" evidence="1">
    <location>
        <begin position="18"/>
        <end position="125"/>
    </location>
</feature>
<gene>
    <name evidence="2" type="ORF">OESDEN_10217</name>
</gene>
<evidence type="ECO:0000313" key="3">
    <source>
        <dbReference type="Proteomes" id="UP000053660"/>
    </source>
</evidence>
<proteinExistence type="predicted"/>
<reference evidence="2 3" key="1">
    <citation type="submission" date="2014-03" db="EMBL/GenBank/DDBJ databases">
        <title>Draft genome of the hookworm Oesophagostomum dentatum.</title>
        <authorList>
            <person name="Mitreva M."/>
        </authorList>
    </citation>
    <scope>NUCLEOTIDE SEQUENCE [LARGE SCALE GENOMIC DNA]</scope>
    <source>
        <strain evidence="2 3">OD-Hann</strain>
    </source>
</reference>
<evidence type="ECO:0000256" key="1">
    <source>
        <dbReference type="SAM" id="SignalP"/>
    </source>
</evidence>
<feature type="signal peptide" evidence="1">
    <location>
        <begin position="1"/>
        <end position="17"/>
    </location>
</feature>
<protein>
    <submittedName>
        <fullName evidence="2">Uncharacterized protein</fullName>
    </submittedName>
</protein>
<dbReference type="Proteomes" id="UP000053660">
    <property type="component" value="Unassembled WGS sequence"/>
</dbReference>
<evidence type="ECO:0000313" key="2">
    <source>
        <dbReference type="EMBL" id="KHJ89947.1"/>
    </source>
</evidence>
<dbReference type="EMBL" id="KN553565">
    <property type="protein sequence ID" value="KHJ89947.1"/>
    <property type="molecule type" value="Genomic_DNA"/>
</dbReference>
<accession>A0A0B1T2C2</accession>
<name>A0A0B1T2C2_OESDE</name>
<keyword evidence="1" id="KW-0732">Signal</keyword>
<organism evidence="2 3">
    <name type="scientific">Oesophagostomum dentatum</name>
    <name type="common">Nodular worm</name>
    <dbReference type="NCBI Taxonomy" id="61180"/>
    <lineage>
        <taxon>Eukaryota</taxon>
        <taxon>Metazoa</taxon>
        <taxon>Ecdysozoa</taxon>
        <taxon>Nematoda</taxon>
        <taxon>Chromadorea</taxon>
        <taxon>Rhabditida</taxon>
        <taxon>Rhabditina</taxon>
        <taxon>Rhabditomorpha</taxon>
        <taxon>Strongyloidea</taxon>
        <taxon>Strongylidae</taxon>
        <taxon>Oesophagostomum</taxon>
    </lineage>
</organism>
<sequence length="125" mass="13977">MHGVLILVLCLAVYAEGKCNWKSSSVFNGTVFEAPDWLFDMFVKHLNIDPDGNDVDKLLFAEVGFEGESFKVLIANGKVAVLKSKGKSVEAAEKKEVYQKFNECKHHVSTAFDRFMEASDELLKS</sequence>
<dbReference type="AlphaFoldDB" id="A0A0B1T2C2"/>
<keyword evidence="3" id="KW-1185">Reference proteome</keyword>